<dbReference type="GO" id="GO:0030497">
    <property type="term" value="P:fatty acid elongation"/>
    <property type="evidence" value="ECO:0007669"/>
    <property type="project" value="TreeGrafter"/>
</dbReference>
<comment type="caution">
    <text evidence="9">The sequence shown here is derived from an EMBL/GenBank/DDBJ whole genome shotgun (WGS) entry which is preliminary data.</text>
</comment>
<comment type="pathway">
    <text evidence="1">Lipid metabolism; fatty acid biosynthesis.</text>
</comment>
<dbReference type="Pfam" id="PF00106">
    <property type="entry name" value="adh_short"/>
    <property type="match status" value="1"/>
</dbReference>
<dbReference type="PRINTS" id="PR00081">
    <property type="entry name" value="GDHRDH"/>
</dbReference>
<evidence type="ECO:0000256" key="4">
    <source>
        <dbReference type="ARBA" id="ARBA00022857"/>
    </source>
</evidence>
<keyword evidence="7" id="KW-0275">Fatty acid biosynthesis</keyword>
<dbReference type="InterPro" id="IPR036291">
    <property type="entry name" value="NAD(P)-bd_dom_sf"/>
</dbReference>
<evidence type="ECO:0000256" key="3">
    <source>
        <dbReference type="ARBA" id="ARBA00022832"/>
    </source>
</evidence>
<dbReference type="Proteomes" id="UP000292958">
    <property type="component" value="Unassembled WGS sequence"/>
</dbReference>
<dbReference type="InterPro" id="IPR002347">
    <property type="entry name" value="SDR_fam"/>
</dbReference>
<dbReference type="PANTHER" id="PTHR43086">
    <property type="entry name" value="VERY-LONG-CHAIN 3-OXOOACYL-COA REDUCTASE"/>
    <property type="match status" value="1"/>
</dbReference>
<comment type="similarity">
    <text evidence="8">Belongs to the short-chain dehydrogenases/reductases (SDR) family.</text>
</comment>
<gene>
    <name evidence="9" type="ORF">BDD14_4570</name>
</gene>
<keyword evidence="6" id="KW-0443">Lipid metabolism</keyword>
<dbReference type="Gene3D" id="3.40.50.720">
    <property type="entry name" value="NAD(P)-binding Rossmann-like Domain"/>
    <property type="match status" value="1"/>
</dbReference>
<dbReference type="RefSeq" id="WP_242618114.1">
    <property type="nucleotide sequence ID" value="NZ_SHKW01000001.1"/>
</dbReference>
<proteinExistence type="inferred from homology"/>
<dbReference type="PRINTS" id="PR00080">
    <property type="entry name" value="SDRFAMILY"/>
</dbReference>
<evidence type="ECO:0000256" key="5">
    <source>
        <dbReference type="ARBA" id="ARBA00023002"/>
    </source>
</evidence>
<keyword evidence="4" id="KW-0521">NADP</keyword>
<evidence type="ECO:0000313" key="9">
    <source>
        <dbReference type="EMBL" id="RZU42969.1"/>
    </source>
</evidence>
<evidence type="ECO:0000256" key="8">
    <source>
        <dbReference type="RuleBase" id="RU000363"/>
    </source>
</evidence>
<dbReference type="SUPFAM" id="SSF51735">
    <property type="entry name" value="NAD(P)-binding Rossmann-fold domains"/>
    <property type="match status" value="1"/>
</dbReference>
<keyword evidence="2" id="KW-0444">Lipid biosynthesis</keyword>
<keyword evidence="5" id="KW-0560">Oxidoreductase</keyword>
<evidence type="ECO:0000256" key="1">
    <source>
        <dbReference type="ARBA" id="ARBA00005194"/>
    </source>
</evidence>
<dbReference type="PROSITE" id="PS00061">
    <property type="entry name" value="ADH_SHORT"/>
    <property type="match status" value="1"/>
</dbReference>
<dbReference type="PIRSF" id="PIRSF000126">
    <property type="entry name" value="11-beta-HSD1"/>
    <property type="match status" value="1"/>
</dbReference>
<evidence type="ECO:0000313" key="10">
    <source>
        <dbReference type="Proteomes" id="UP000292958"/>
    </source>
</evidence>
<dbReference type="GO" id="GO:0016491">
    <property type="term" value="F:oxidoreductase activity"/>
    <property type="evidence" value="ECO:0007669"/>
    <property type="project" value="UniProtKB-KW"/>
</dbReference>
<name>A0A4Q7Z0I0_9BACT</name>
<protein>
    <recommendedName>
        <fullName evidence="11">Short-subunit dehydrogenase</fullName>
    </recommendedName>
</protein>
<dbReference type="PANTHER" id="PTHR43086:SF2">
    <property type="entry name" value="HYDROXYSTEROID DEHYDROGENASE-LIKE PROTEIN 1"/>
    <property type="match status" value="1"/>
</dbReference>
<keyword evidence="10" id="KW-1185">Reference proteome</keyword>
<organism evidence="9 10">
    <name type="scientific">Edaphobacter modestus</name>
    <dbReference type="NCBI Taxonomy" id="388466"/>
    <lineage>
        <taxon>Bacteria</taxon>
        <taxon>Pseudomonadati</taxon>
        <taxon>Acidobacteriota</taxon>
        <taxon>Terriglobia</taxon>
        <taxon>Terriglobales</taxon>
        <taxon>Acidobacteriaceae</taxon>
        <taxon>Edaphobacter</taxon>
    </lineage>
</organism>
<dbReference type="InterPro" id="IPR020904">
    <property type="entry name" value="Sc_DH/Rdtase_CS"/>
</dbReference>
<dbReference type="AlphaFoldDB" id="A0A4Q7Z0I0"/>
<evidence type="ECO:0000256" key="2">
    <source>
        <dbReference type="ARBA" id="ARBA00022516"/>
    </source>
</evidence>
<evidence type="ECO:0000256" key="6">
    <source>
        <dbReference type="ARBA" id="ARBA00023098"/>
    </source>
</evidence>
<evidence type="ECO:0008006" key="11">
    <source>
        <dbReference type="Google" id="ProtNLM"/>
    </source>
</evidence>
<sequence>MSNSDLQEAMETEKGVAVVTGASSGIGKIYADRLAARGYDLMLVARRGDRLQAVADELKQNYEIRVETVIADLGDPDDLQRLAERIGNDENVTMLVNNAGIAVAAPTVRTSSEDIERLISINNTALARLSLAVLPGFAARNHGTLINIGSVQSFYSRSASTTYSGTKAFVMLFTSGLQQEFAATGVRIQLVLPAGTATEIWELAGVDPKIMNPSMIMSAEDCVDAALAGLDLGEAVTLPSLEDEQLWAEFDALREKMFHAMQTNVPASRYSIAR</sequence>
<keyword evidence="3" id="KW-0276">Fatty acid metabolism</keyword>
<dbReference type="EMBL" id="SHKW01000001">
    <property type="protein sequence ID" value="RZU42969.1"/>
    <property type="molecule type" value="Genomic_DNA"/>
</dbReference>
<evidence type="ECO:0000256" key="7">
    <source>
        <dbReference type="ARBA" id="ARBA00023160"/>
    </source>
</evidence>
<accession>A0A4Q7Z0I0</accession>
<reference evidence="9 10" key="1">
    <citation type="submission" date="2019-02" db="EMBL/GenBank/DDBJ databases">
        <title>Genomic Encyclopedia of Archaeal and Bacterial Type Strains, Phase II (KMG-II): from individual species to whole genera.</title>
        <authorList>
            <person name="Goeker M."/>
        </authorList>
    </citation>
    <scope>NUCLEOTIDE SEQUENCE [LARGE SCALE GENOMIC DNA]</scope>
    <source>
        <strain evidence="9 10">DSM 18101</strain>
    </source>
</reference>